<dbReference type="PANTHER" id="PTHR38340">
    <property type="entry name" value="S-LAYER PROTEIN"/>
    <property type="match status" value="1"/>
</dbReference>
<comment type="caution">
    <text evidence="5">The sequence shown here is derived from an EMBL/GenBank/DDBJ whole genome shotgun (WGS) entry which is preliminary data.</text>
</comment>
<dbReference type="Gene3D" id="2.60.40.10">
    <property type="entry name" value="Immunoglobulins"/>
    <property type="match status" value="1"/>
</dbReference>
<dbReference type="InterPro" id="IPR011049">
    <property type="entry name" value="Serralysin-like_metalloprot_C"/>
</dbReference>
<dbReference type="SMART" id="SM00736">
    <property type="entry name" value="CADG"/>
    <property type="match status" value="1"/>
</dbReference>
<evidence type="ECO:0000256" key="2">
    <source>
        <dbReference type="ARBA" id="ARBA00022525"/>
    </source>
</evidence>
<evidence type="ECO:0000259" key="4">
    <source>
        <dbReference type="SMART" id="SM00736"/>
    </source>
</evidence>
<feature type="domain" description="Dystroglycan-type cadherin-like" evidence="4">
    <location>
        <begin position="2309"/>
        <end position="2404"/>
    </location>
</feature>
<dbReference type="RefSeq" id="WP_256616360.1">
    <property type="nucleotide sequence ID" value="NZ_JANIBK010000110.1"/>
</dbReference>
<dbReference type="InterPro" id="IPR050557">
    <property type="entry name" value="RTX_toxin/Mannuronan_C5-epim"/>
</dbReference>
<dbReference type="Pfam" id="PF00353">
    <property type="entry name" value="HemolysinCabind"/>
    <property type="match status" value="21"/>
</dbReference>
<name>A0ABT1U7V0_9GAMM</name>
<dbReference type="InterPro" id="IPR015919">
    <property type="entry name" value="Cadherin-like_sf"/>
</dbReference>
<accession>A0ABT1U7V0</accession>
<sequence>MTPILAQYIADNFTVVTHIDSDDLTGSGFDATVWRSNDGKVYVSLTGTENVQDFLTDIDLAVTSGAARLQIAELVNWWLKITTSEMAPQITVVPVIDNSIPPQIIYEFGSAPSVQGQGLLTGVTNVEVNGHSLGGHLASAFARLFGTSAGSTGEGKVAIDYVTTFNSAGFNGNSNFVFQEIERLIGTGLGRLPSSSEQANGFAEHGINVTTNSFFSSQVGQRVEIFNEESTGIPNHYMYKLTDALALGDVLARIDNTFDITRMNNLFESGSNKADASLESILDALVHLFIGNSISDTPIGDEGDSLNSRVIYHFNLAALKDELFDDATVLNPQLKPNYQDLRIVDVASLAGSASLDTAEGLAYRYALTELNPFAVVGADYNVHNNGALDFYNPTTGQGKITDQWLTDRAQMLSHLLQRNHDDTNFASSISADQIFEDYALPGIFDDTHLILTGPETLAENSRQIIFGDDNAQQITGGNKNDHLYGGGSDDVMTGGKGNDYLEGGAGSDIYAFIAGDGMDTILDTDGLGKITLGGIQIKGQTGIDSAEWQQLSSATWQDQQNHITYRLQTEVGNSQTLYILKDSDVIKIQNWRPGAIGSMGITLGDGAAPAAVVRIYTGDQRAPLIGVEVDLNIDASDLRYNTYKWGAVSWNADGTLGSGIAEADFNDVITGSADADKIDGLGGNDALDGGAGDDQIDGGAGNDLIAGGAGSDFIHGGAGNDQILGATGLNTPQRGKADDNWQDSYSLAANTPAWIHGSTWGVAANQNGGNTIYGGGSLIQDNAADVVYGDAGDDRIIGGRGNDYLDGGNDNDTLRGVGGNDVIAGGTGDDYLEGDGTIEAGFYSTTPASSHGNDFLDGGAGSDQLYGGGKNDILLGGGENDFLWGDDLNETQLPGQYHGQDYLDGGDGDDQLIGGGEDDTLIGGSGVDILFGDDFESDLSAQYHGNDSLEGGIGNDYLYGNGGNDTLLGGADADTLDGGDGNDTLIGGTGDDMLYGGAGFDTYIVNAGDGVDTIIDSDQEKNSKIIFGQGVDSDDITLRLGSLMLDLGDGNAVHIEGFDPNDVFHSSAVGGFQFADGTALSIGQLLARGFDLDGTEQDDTIMGTNTTDRINGYGGNDNLFGQAGNDTLDGGAGADYLAGGAGDDDYLNVDGEDTINDTEGHSTIRLTVTGLGAAGLSVAHYGPQNQYLRLDIALGNGETLKLEDAFYGTDATLAFAGGNALDLETLVGTQLNTALNLQLGDTGGILYGGAGADSLSGGGGADRLSGALGADKLYGRAGNDMLNGGDGADILDAGEGDDTLIGGAGRDLLLGGSGNDEYQLGADAGGDLITDTQGQNLLKFATDINANDLTVRTSTLAGDAALTLSVDGAELATITQGYRSFGFEFADGARLTADELLLDYRLEVDNDYGGSGADTQLGSRGADGLSGHYGNDTLWGGQGDDILEGGLGSDDYRYRLGDGQDTILEFDYSEAGQTSQDRVSFSDNIAFDDVMFSRRANGDLSVNVAGLSDAITVSGWYNDPANRVESFVFADGQTVTADTLSTLAIAPQTGGAGDDTLLGTEYRDVLIAGAGDDVLIGNGGDDDLHGETGMDTYRLAPGSGADRVFELSGESSVIEIGGYDLTRLTAERIGDDLILGITAAADSLRLTNYYGMPHDWRVTANESGVWKNLVAVLADNAAVLAGQGDLQRLEDNFLAQIGDEVAQWYGEQGMVRQADGSWLSDLRLGVSQQINTYSRAAGYTGFVPNNATQYRLSQNYGFALGRLNISTYSAEEAANYADEPTSYQTKNVQVSWGAPQAVSDTQPYMVSVGHYLYTAEELQALLLALNISAVPNPYVYDTKLAYTRTTTQTSYFATTVSITDADGSGYVLDAADAQNFYNLQTLPTTFEVETAVKNVDIGIINGTDGDDDIRTIGYFGIIRAGAGNDTLRVKNNESEGVSSNLSALSEFSALFDGGAGNDVLIGDRTGNQLIGGQGDDILRGGDGSDRYYFLAGDAGTDLIYDVDRTRGYGEDQTTVVSHTDSVVFGAGIALSDLTFSWGSEMLPDHVYGSYDESQIRLFQTLDISWWPGAVARIVMPTLFLNEYGELVENNERESLGVELFEFADGSSLTMTQLLALPGMPVRPEIARFGGRQSGSWDADELLGESGPDDLFGDFGDDNLLGSEGDDWLFGGAGDDLLSGGAGSDRYYFHTLDKRYFFNSSDVGTDLLYDEGNIGDTDTVVFGPDIALSDFSISWGSEALSPLNNGTVTWFETLNIGWQTDSVVKIVLPRPDADNELNTGIEFFEFADGSQMTMAQMLTLAGSSPEHAPILNAPLSDRQAYAGMAFSCALPTDAFIDADAGDVMDYSYSPTLDWLTFDPETRTFTGIADADALGSTEITVTVTDRFGASISDSFSLTVNPVVAGTAGDDVLQGTEGDDGMVGGAGNDLLEGGSGRDTYIINLNDGRDTIVDAVGENNTISFGSGITPNDITLRLGSLTLDLGNGNEVHIEGFNPDDVFNSSSIDTFTFSNGSVLSLEQLLARGFDLAGTTLDDIIIGTNTNDRINGLDGNDTLIGGAGDDIFYGDGNEDTPNASLIEQLVINAKASLLNDGVPARMEVYVDGLLKASFDVVNTDGFADYSVDPALLGSGRRIDIAFANDGYLAGNPVQDRNLYIDHIRVNDQTIAATANGVQYDLGSGSTALDGKNLIAGRVVMAWNGALRFSLEGNDLLDGGTGTDIMSGGLGDDVYLVDNIADTVNETADGGFDTIRSRISYDLNVAAHVENLSLTGSDAINAIGNSLNNTLLGNAANNRLDGGLGADRMEGGQGNDEYVVDNNGDVVSEAANAGVDSVKASISYSLTANLENLILTGTDNINGSGNTLDNNLTGNEAGNQLYGKDGSDILLGNDGDDALYGGTGDDVLYGGRLDETSSSAPLNQLVISAKASLLNDGVAAQMDVYVDGILKTSFAVSNTTDFADYSVDPALLGLDAYKVDVVFGNDGYIAGNPIQDRNLYVDSIRVNGRGIASNSIGVQYDIGKGSAALDGQNLIAGRVDMAWNGALRFGLDGNDLLDGGTGADTLIGGQGSDTYVLGRGYGTDTVIENDAVAGNVDVGQFLSDISADQIWFQHIGNDLEASIIGTDDRWIVRDWYSGSAYHVEQFKTADGLTLLDSQVENLVNAMAAFAPPDYQTQLAPVLAANWQ</sequence>
<dbReference type="InterPro" id="IPR006644">
    <property type="entry name" value="Cadg"/>
</dbReference>
<evidence type="ECO:0000256" key="1">
    <source>
        <dbReference type="ARBA" id="ARBA00004613"/>
    </source>
</evidence>
<dbReference type="Gene3D" id="2.60.60.40">
    <property type="match status" value="2"/>
</dbReference>
<dbReference type="Pfam" id="PF05345">
    <property type="entry name" value="He_PIG"/>
    <property type="match status" value="1"/>
</dbReference>
<dbReference type="SUPFAM" id="SSF51120">
    <property type="entry name" value="beta-Roll"/>
    <property type="match status" value="14"/>
</dbReference>
<dbReference type="InterPro" id="IPR013783">
    <property type="entry name" value="Ig-like_fold"/>
</dbReference>
<protein>
    <submittedName>
        <fullName evidence="5">Ig domain-containing protein</fullName>
    </submittedName>
</protein>
<keyword evidence="6" id="KW-1185">Reference proteome</keyword>
<dbReference type="SUPFAM" id="SSF49313">
    <property type="entry name" value="Cadherin-like"/>
    <property type="match status" value="1"/>
</dbReference>
<evidence type="ECO:0000313" key="6">
    <source>
        <dbReference type="Proteomes" id="UP001524586"/>
    </source>
</evidence>
<dbReference type="Proteomes" id="UP001524586">
    <property type="component" value="Unassembled WGS sequence"/>
</dbReference>
<dbReference type="PANTHER" id="PTHR38340:SF1">
    <property type="entry name" value="S-LAYER PROTEIN"/>
    <property type="match status" value="1"/>
</dbReference>
<gene>
    <name evidence="5" type="ORF">NP596_15835</name>
</gene>
<dbReference type="Pfam" id="PF16841">
    <property type="entry name" value="CBM60"/>
    <property type="match status" value="2"/>
</dbReference>
<proteinExistence type="predicted"/>
<dbReference type="Gene3D" id="3.40.50.1820">
    <property type="entry name" value="alpha/beta hydrolase"/>
    <property type="match status" value="1"/>
</dbReference>
<reference evidence="5 6" key="1">
    <citation type="submission" date="2022-07" db="EMBL/GenBank/DDBJ databases">
        <title>Methylomonas rivi sp. nov., Methylomonas rosea sp. nov., Methylomonas aureus sp. nov. and Methylomonas subterranea sp. nov., four novel methanotrophs isolated from a freshwater creek and the deep terrestrial subsurface.</title>
        <authorList>
            <person name="Abin C."/>
            <person name="Sankaranarayanan K."/>
            <person name="Garner C."/>
            <person name="Sindelar R."/>
            <person name="Kotary K."/>
            <person name="Garner R."/>
            <person name="Barclay S."/>
            <person name="Lawson P."/>
            <person name="Krumholz L."/>
        </authorList>
    </citation>
    <scope>NUCLEOTIDE SEQUENCE [LARGE SCALE GENOMIC DNA]</scope>
    <source>
        <strain evidence="5 6">WSC-6</strain>
    </source>
</reference>
<organism evidence="5 6">
    <name type="scientific">Methylomonas rivi</name>
    <dbReference type="NCBI Taxonomy" id="2952226"/>
    <lineage>
        <taxon>Bacteria</taxon>
        <taxon>Pseudomonadati</taxon>
        <taxon>Pseudomonadota</taxon>
        <taxon>Gammaproteobacteria</taxon>
        <taxon>Methylococcales</taxon>
        <taxon>Methylococcaceae</taxon>
        <taxon>Methylomonas</taxon>
    </lineage>
</organism>
<dbReference type="InterPro" id="IPR010566">
    <property type="entry name" value="Haemolys_ca-bd"/>
</dbReference>
<evidence type="ECO:0000256" key="3">
    <source>
        <dbReference type="ARBA" id="ARBA00022837"/>
    </source>
</evidence>
<dbReference type="InterPro" id="IPR001343">
    <property type="entry name" value="Hemolysn_Ca-bd"/>
</dbReference>
<dbReference type="EMBL" id="JANIBK010000110">
    <property type="protein sequence ID" value="MCQ8129932.1"/>
    <property type="molecule type" value="Genomic_DNA"/>
</dbReference>
<keyword evidence="2" id="KW-0964">Secreted</keyword>
<dbReference type="InterPro" id="IPR031768">
    <property type="entry name" value="CBM60_xylan-bd"/>
</dbReference>
<evidence type="ECO:0000313" key="5">
    <source>
        <dbReference type="EMBL" id="MCQ8129932.1"/>
    </source>
</evidence>
<dbReference type="InterPro" id="IPR029058">
    <property type="entry name" value="AB_hydrolase_fold"/>
</dbReference>
<dbReference type="Pfam" id="PF06594">
    <property type="entry name" value="HCBP_related"/>
    <property type="match status" value="2"/>
</dbReference>
<dbReference type="SUPFAM" id="SSF53474">
    <property type="entry name" value="alpha/beta-Hydrolases"/>
    <property type="match status" value="1"/>
</dbReference>
<dbReference type="PRINTS" id="PR00313">
    <property type="entry name" value="CABNDNGRPT"/>
</dbReference>
<comment type="subcellular location">
    <subcellularLocation>
        <location evidence="1">Secreted</location>
    </subcellularLocation>
</comment>
<dbReference type="PROSITE" id="PS00330">
    <property type="entry name" value="HEMOLYSIN_CALCIUM"/>
    <property type="match status" value="19"/>
</dbReference>
<dbReference type="Gene3D" id="2.150.10.10">
    <property type="entry name" value="Serralysin-like metalloprotease, C-terminal"/>
    <property type="match status" value="15"/>
</dbReference>
<dbReference type="InterPro" id="IPR018511">
    <property type="entry name" value="Hemolysin-typ_Ca-bd_CS"/>
</dbReference>
<keyword evidence="3" id="KW-0106">Calcium</keyword>